<evidence type="ECO:0000259" key="3">
    <source>
        <dbReference type="Pfam" id="PF18962"/>
    </source>
</evidence>
<name>A0ABP6URR9_9FLAO</name>
<dbReference type="InterPro" id="IPR013783">
    <property type="entry name" value="Ig-like_fold"/>
</dbReference>
<dbReference type="SUPFAM" id="SSF141072">
    <property type="entry name" value="CalX-like"/>
    <property type="match status" value="1"/>
</dbReference>
<dbReference type="EMBL" id="BAABCW010000015">
    <property type="protein sequence ID" value="GAA3515822.1"/>
    <property type="molecule type" value="Genomic_DNA"/>
</dbReference>
<dbReference type="NCBIfam" id="TIGR01965">
    <property type="entry name" value="VCBS_repeat"/>
    <property type="match status" value="1"/>
</dbReference>
<keyword evidence="5" id="KW-1185">Reference proteome</keyword>
<organism evidence="4 5">
    <name type="scientific">Aquimarina addita</name>
    <dbReference type="NCBI Taxonomy" id="870485"/>
    <lineage>
        <taxon>Bacteria</taxon>
        <taxon>Pseudomonadati</taxon>
        <taxon>Bacteroidota</taxon>
        <taxon>Flavobacteriia</taxon>
        <taxon>Flavobacteriales</taxon>
        <taxon>Flavobacteriaceae</taxon>
        <taxon>Aquimarina</taxon>
    </lineage>
</organism>
<keyword evidence="1 2" id="KW-0732">Signal</keyword>
<reference evidence="5" key="1">
    <citation type="journal article" date="2019" name="Int. J. Syst. Evol. Microbiol.">
        <title>The Global Catalogue of Microorganisms (GCM) 10K type strain sequencing project: providing services to taxonomists for standard genome sequencing and annotation.</title>
        <authorList>
            <consortium name="The Broad Institute Genomics Platform"/>
            <consortium name="The Broad Institute Genome Sequencing Center for Infectious Disease"/>
            <person name="Wu L."/>
            <person name="Ma J."/>
        </authorList>
    </citation>
    <scope>NUCLEOTIDE SEQUENCE [LARGE SCALE GENOMIC DNA]</scope>
    <source>
        <strain evidence="5">JCM 17106</strain>
    </source>
</reference>
<comment type="caution">
    <text evidence="4">The sequence shown here is derived from an EMBL/GenBank/DDBJ whole genome shotgun (WGS) entry which is preliminary data.</text>
</comment>
<proteinExistence type="predicted"/>
<gene>
    <name evidence="4" type="ORF">GCM10022393_32260</name>
</gene>
<dbReference type="Proteomes" id="UP001500459">
    <property type="component" value="Unassembled WGS sequence"/>
</dbReference>
<feature type="domain" description="Secretion system C-terminal sorting" evidence="3">
    <location>
        <begin position="679"/>
        <end position="741"/>
    </location>
</feature>
<dbReference type="InterPro" id="IPR010221">
    <property type="entry name" value="VCBS_dom"/>
</dbReference>
<dbReference type="Pfam" id="PF17963">
    <property type="entry name" value="Big_9"/>
    <property type="match status" value="1"/>
</dbReference>
<protein>
    <recommendedName>
        <fullName evidence="3">Secretion system C-terminal sorting domain-containing protein</fullName>
    </recommendedName>
</protein>
<dbReference type="Pfam" id="PF18962">
    <property type="entry name" value="Por_Secre_tail"/>
    <property type="match status" value="1"/>
</dbReference>
<sequence length="743" mass="79078">MRKIILITFIFLLGNNFADAQINFTGCENAITPGSTTLFQTGTTNDGGIIRNIYTSSPAGCTFGNCGYRIIWNDATSNWEVLLSNDNGATYQVFLYTNSSASSPNPPSLSLGSWVKTLSACNNTITALSGDVQSTLHLPTASSFIVMNTLFQGLTYTFSTTDFGYSDGDGDVLNNIRITDIPATGTLYVDANDNDTFDTGEELLDGTVVSKMNLDAGNLQYITSVSTNSSFNFEVNDGFDYSDTAYTATLNVTPIPTVILSIADSSNLESILSNNTITATLSNAYGEDTTIDLSFGGTALNISDYTSSASSIIISAGSLSNNSNLKNTPDTLDEVDETVIIDIIGVINGFENGTQQLTYTIIDDDTTPTTTGLADQNLIEDFTNYTIDLNNLFDDAETDDDDLIYTVSGNTNIGISIDANGIATISSTLNFNGTETITFTAEDEGGLTVDTSADFIVAADNDPPTTSGLGDQNLIEDFTNYTIDLTNLFDDAETDDDDLIYSVSGNTNIGISIDANGIATISSIPNFSGTETITFTAEDEGGLTIGTTANFIVAEEDDIPIITGDTEGSVTEDEAPMLISTGDLDAVGGDAGEDEFIPETLTGIYGTLSITINGDWEYNAVNSQNAIQELNTGDTIIDSFTTTNADNVTTETVVITIHGVDDQALSVDDLDTELSSIHIFPNPTSGILNINTTVKKVILHNYLGKKVMETHRNTFNVASLASGIYFVSIETEKGIGIQKLIKN</sequence>
<feature type="chain" id="PRO_5047280471" description="Secretion system C-terminal sorting domain-containing protein" evidence="2">
    <location>
        <begin position="21"/>
        <end position="743"/>
    </location>
</feature>
<dbReference type="NCBIfam" id="TIGR04183">
    <property type="entry name" value="Por_Secre_tail"/>
    <property type="match status" value="1"/>
</dbReference>
<dbReference type="InterPro" id="IPR026444">
    <property type="entry name" value="Secre_tail"/>
</dbReference>
<evidence type="ECO:0000313" key="4">
    <source>
        <dbReference type="EMBL" id="GAA3515822.1"/>
    </source>
</evidence>
<accession>A0ABP6URR9</accession>
<evidence type="ECO:0000313" key="5">
    <source>
        <dbReference type="Proteomes" id="UP001500459"/>
    </source>
</evidence>
<dbReference type="Gene3D" id="2.60.40.2030">
    <property type="match status" value="1"/>
</dbReference>
<dbReference type="RefSeq" id="WP_344929196.1">
    <property type="nucleotide sequence ID" value="NZ_BAABCW010000015.1"/>
</dbReference>
<evidence type="ECO:0000256" key="1">
    <source>
        <dbReference type="ARBA" id="ARBA00022729"/>
    </source>
</evidence>
<dbReference type="InterPro" id="IPR038081">
    <property type="entry name" value="CalX-like_sf"/>
</dbReference>
<feature type="signal peptide" evidence="2">
    <location>
        <begin position="1"/>
        <end position="20"/>
    </location>
</feature>
<evidence type="ECO:0000256" key="2">
    <source>
        <dbReference type="SAM" id="SignalP"/>
    </source>
</evidence>
<dbReference type="Gene3D" id="2.60.40.10">
    <property type="entry name" value="Immunoglobulins"/>
    <property type="match status" value="1"/>
</dbReference>